<gene>
    <name evidence="1" type="ORF">PoMZ_08564</name>
</gene>
<evidence type="ECO:0000313" key="1">
    <source>
        <dbReference type="EMBL" id="QBZ61611.1"/>
    </source>
</evidence>
<evidence type="ECO:0000313" key="2">
    <source>
        <dbReference type="Proteomes" id="UP000294847"/>
    </source>
</evidence>
<proteinExistence type="predicted"/>
<dbReference type="Proteomes" id="UP000294847">
    <property type="component" value="Chromosome 4"/>
</dbReference>
<dbReference type="AlphaFoldDB" id="A0A4P7NHY2"/>
<dbReference type="EMBL" id="CP034207">
    <property type="protein sequence ID" value="QBZ61611.1"/>
    <property type="molecule type" value="Genomic_DNA"/>
</dbReference>
<name>A0A4P7NHY2_PYROR</name>
<organism evidence="1 2">
    <name type="scientific">Pyricularia oryzae</name>
    <name type="common">Rice blast fungus</name>
    <name type="synonym">Magnaporthe oryzae</name>
    <dbReference type="NCBI Taxonomy" id="318829"/>
    <lineage>
        <taxon>Eukaryota</taxon>
        <taxon>Fungi</taxon>
        <taxon>Dikarya</taxon>
        <taxon>Ascomycota</taxon>
        <taxon>Pezizomycotina</taxon>
        <taxon>Sordariomycetes</taxon>
        <taxon>Sordariomycetidae</taxon>
        <taxon>Magnaporthales</taxon>
        <taxon>Pyriculariaceae</taxon>
        <taxon>Pyricularia</taxon>
    </lineage>
</organism>
<reference evidence="1 2" key="1">
    <citation type="journal article" date="2019" name="Mol. Biol. Evol.">
        <title>Blast fungal genomes show frequent chromosomal changes, gene gains and losses, and effector gene turnover.</title>
        <authorList>
            <person name="Gomez Luciano L.B."/>
            <person name="Jason Tsai I."/>
            <person name="Chuma I."/>
            <person name="Tosa Y."/>
            <person name="Chen Y.H."/>
            <person name="Li J.Y."/>
            <person name="Li M.Y."/>
            <person name="Jade Lu M.Y."/>
            <person name="Nakayashiki H."/>
            <person name="Li W.H."/>
        </authorList>
    </citation>
    <scope>NUCLEOTIDE SEQUENCE [LARGE SCALE GENOMIC DNA]</scope>
    <source>
        <strain evidence="1">MZ5-1-6</strain>
    </source>
</reference>
<protein>
    <submittedName>
        <fullName evidence="1">Uncharacterized protein</fullName>
    </submittedName>
</protein>
<sequence length="141" mass="15190">MKFLLISTLMALALAAPVEEANSTDLLVPIKVDQDGTQGPNSLAMAGCIIRAYSGDRCDGRNLYAYEYAVVNNQCRSCRNFEGAHSFRFEGRCLMYQSLYAHSGQCGTGLGLFAGGGGWDTCFNVNTGHAWNSGTVCFGPR</sequence>
<accession>A0A4P7NHY2</accession>